<feature type="transmembrane region" description="Helical" evidence="1">
    <location>
        <begin position="123"/>
        <end position="148"/>
    </location>
</feature>
<reference evidence="2 3" key="1">
    <citation type="submission" date="2019-06" db="EMBL/GenBank/DDBJ databases">
        <title>Thermococcus indicus sp. nov., a Fe(III)-reducing hyperthermophilic archaeon isolated from the Onnuri vent field of the Central Indian Ocean ridge.</title>
        <authorList>
            <person name="Lim J.K."/>
            <person name="Kim Y.J."/>
            <person name="Kwon K.K."/>
        </authorList>
    </citation>
    <scope>NUCLEOTIDE SEQUENCE [LARGE SCALE GENOMIC DNA]</scope>
    <source>
        <strain evidence="2 3">IOH1</strain>
    </source>
</reference>
<dbReference type="Proteomes" id="UP000306007">
    <property type="component" value="Chromosome"/>
</dbReference>
<name>A0A4Y5SN56_9EURY</name>
<organism evidence="2 3">
    <name type="scientific">Thermococcus indicus</name>
    <dbReference type="NCBI Taxonomy" id="2586643"/>
    <lineage>
        <taxon>Archaea</taxon>
        <taxon>Methanobacteriati</taxon>
        <taxon>Methanobacteriota</taxon>
        <taxon>Thermococci</taxon>
        <taxon>Thermococcales</taxon>
        <taxon>Thermococcaceae</taxon>
        <taxon>Thermococcus</taxon>
    </lineage>
</organism>
<evidence type="ECO:0000313" key="2">
    <source>
        <dbReference type="EMBL" id="QDA31629.1"/>
    </source>
</evidence>
<dbReference type="PANTHER" id="PTHR43471">
    <property type="entry name" value="ABC TRANSPORTER PERMEASE"/>
    <property type="match status" value="1"/>
</dbReference>
<dbReference type="AlphaFoldDB" id="A0A4Y5SN56"/>
<feature type="transmembrane region" description="Helical" evidence="1">
    <location>
        <begin position="71"/>
        <end position="91"/>
    </location>
</feature>
<feature type="transmembrane region" description="Helical" evidence="1">
    <location>
        <begin position="160"/>
        <end position="181"/>
    </location>
</feature>
<sequence length="307" mass="33832">MSVVNIATKELYTAVKSKRFVILISIYVLFLLLLAYSIKDDVTRFTEPSVGYNNLGLFGAGGNMYMTPLSFMLSVNFTFFTILGAIMGAALGADAINRELETGTVRVLLGHPVYRDEVINGKFLGNAILLSVVVFSGYVFTVAFLMILGIPLDGESVFRGFLAFLVTLIYTLVFLSFSLLLSTVFRKSESSMLVAIGTAVFMTMIYGLLVSLIAEHLAGEMPPYGTPAFEAWKEGVKLWEGRLHFINPAHHYASLMMAVFSGDPAANYYTPMGEAFALAINNLAMLMVFLLLPFAVAYVRFMTQDLR</sequence>
<keyword evidence="1" id="KW-1133">Transmembrane helix</keyword>
<proteinExistence type="predicted"/>
<dbReference type="KEGG" id="tic:FH039_08515"/>
<keyword evidence="1" id="KW-0812">Transmembrane</keyword>
<accession>A0A4Y5SN56</accession>
<dbReference type="Pfam" id="PF12679">
    <property type="entry name" value="ABC2_membrane_2"/>
    <property type="match status" value="1"/>
</dbReference>
<feature type="transmembrane region" description="Helical" evidence="1">
    <location>
        <begin position="275"/>
        <end position="299"/>
    </location>
</feature>
<dbReference type="GO" id="GO:0005886">
    <property type="term" value="C:plasma membrane"/>
    <property type="evidence" value="ECO:0007669"/>
    <property type="project" value="UniProtKB-SubCell"/>
</dbReference>
<dbReference type="PANTHER" id="PTHR43471:SF13">
    <property type="entry name" value="ABC-2 TYPE TRANSPORT SYSTEM PERMEASE PROTEIN"/>
    <property type="match status" value="1"/>
</dbReference>
<dbReference type="RefSeq" id="WP_139680966.1">
    <property type="nucleotide sequence ID" value="NZ_CP040846.1"/>
</dbReference>
<dbReference type="GeneID" id="40475221"/>
<feature type="transmembrane region" description="Helical" evidence="1">
    <location>
        <begin position="20"/>
        <end position="38"/>
    </location>
</feature>
<feature type="transmembrane region" description="Helical" evidence="1">
    <location>
        <begin position="193"/>
        <end position="214"/>
    </location>
</feature>
<evidence type="ECO:0000313" key="3">
    <source>
        <dbReference type="Proteomes" id="UP000306007"/>
    </source>
</evidence>
<dbReference type="OrthoDB" id="86287at2157"/>
<dbReference type="EMBL" id="CP040846">
    <property type="protein sequence ID" value="QDA31629.1"/>
    <property type="molecule type" value="Genomic_DNA"/>
</dbReference>
<dbReference type="GO" id="GO:0140359">
    <property type="term" value="F:ABC-type transporter activity"/>
    <property type="evidence" value="ECO:0007669"/>
    <property type="project" value="InterPro"/>
</dbReference>
<keyword evidence="1" id="KW-0472">Membrane</keyword>
<evidence type="ECO:0000256" key="1">
    <source>
        <dbReference type="SAM" id="Phobius"/>
    </source>
</evidence>
<keyword evidence="3" id="KW-1185">Reference proteome</keyword>
<protein>
    <submittedName>
        <fullName evidence="2">ABC transporter permease</fullName>
    </submittedName>
</protein>
<gene>
    <name evidence="2" type="ORF">FH039_08515</name>
</gene>